<dbReference type="InterPro" id="IPR050564">
    <property type="entry name" value="F420-G6PD/mer"/>
</dbReference>
<dbReference type="GO" id="GO:0016705">
    <property type="term" value="F:oxidoreductase activity, acting on paired donors, with incorporation or reduction of molecular oxygen"/>
    <property type="evidence" value="ECO:0007669"/>
    <property type="project" value="InterPro"/>
</dbReference>
<dbReference type="PANTHER" id="PTHR43244">
    <property type="match status" value="1"/>
</dbReference>
<keyword evidence="1" id="KW-0560">Oxidoreductase</keyword>
<evidence type="ECO:0000313" key="4">
    <source>
        <dbReference type="Proteomes" id="UP000239203"/>
    </source>
</evidence>
<organism evidence="3 4">
    <name type="scientific">Actinokineospora auranticolor</name>
    <dbReference type="NCBI Taxonomy" id="155976"/>
    <lineage>
        <taxon>Bacteria</taxon>
        <taxon>Bacillati</taxon>
        <taxon>Actinomycetota</taxon>
        <taxon>Actinomycetes</taxon>
        <taxon>Pseudonocardiales</taxon>
        <taxon>Pseudonocardiaceae</taxon>
        <taxon>Actinokineospora</taxon>
    </lineage>
</organism>
<proteinExistence type="predicted"/>
<reference evidence="3 4" key="1">
    <citation type="submission" date="2018-02" db="EMBL/GenBank/DDBJ databases">
        <title>Genomic Encyclopedia of Archaeal and Bacterial Type Strains, Phase II (KMG-II): from individual species to whole genera.</title>
        <authorList>
            <person name="Goeker M."/>
        </authorList>
    </citation>
    <scope>NUCLEOTIDE SEQUENCE [LARGE SCALE GENOMIC DNA]</scope>
    <source>
        <strain evidence="3 4">YU 961-1</strain>
    </source>
</reference>
<evidence type="ECO:0000256" key="1">
    <source>
        <dbReference type="ARBA" id="ARBA00023002"/>
    </source>
</evidence>
<protein>
    <submittedName>
        <fullName evidence="3">Putative F420-dependent oxidoreductase</fullName>
    </submittedName>
</protein>
<dbReference type="InterPro" id="IPR019922">
    <property type="entry name" value="Lucif-like_OxRdatse_MSMEG_4141"/>
</dbReference>
<keyword evidence="4" id="KW-1185">Reference proteome</keyword>
<dbReference type="SUPFAM" id="SSF51679">
    <property type="entry name" value="Bacterial luciferase-like"/>
    <property type="match status" value="1"/>
</dbReference>
<dbReference type="EMBL" id="PTIX01000006">
    <property type="protein sequence ID" value="PPK67910.1"/>
    <property type="molecule type" value="Genomic_DNA"/>
</dbReference>
<gene>
    <name evidence="3" type="ORF">CLV40_106141</name>
</gene>
<evidence type="ECO:0000313" key="3">
    <source>
        <dbReference type="EMBL" id="PPK67910.1"/>
    </source>
</evidence>
<name>A0A2S6GRS0_9PSEU</name>
<feature type="domain" description="Luciferase-like" evidence="2">
    <location>
        <begin position="17"/>
        <end position="122"/>
    </location>
</feature>
<dbReference type="InterPro" id="IPR036661">
    <property type="entry name" value="Luciferase-like_sf"/>
</dbReference>
<dbReference type="InterPro" id="IPR011251">
    <property type="entry name" value="Luciferase-like_dom"/>
</dbReference>
<dbReference type="NCBIfam" id="TIGR03620">
    <property type="entry name" value="F420_MSMEG_4141"/>
    <property type="match status" value="1"/>
</dbReference>
<dbReference type="Proteomes" id="UP000239203">
    <property type="component" value="Unassembled WGS sequence"/>
</dbReference>
<dbReference type="OrthoDB" id="4760590at2"/>
<comment type="caution">
    <text evidence="3">The sequence shown here is derived from an EMBL/GenBank/DDBJ whole genome shotgun (WGS) entry which is preliminary data.</text>
</comment>
<accession>A0A2S6GRS0</accession>
<dbReference type="PANTHER" id="PTHR43244:SF1">
    <property type="entry name" value="5,10-METHYLENETETRAHYDROMETHANOPTERIN REDUCTASE"/>
    <property type="match status" value="1"/>
</dbReference>
<dbReference type="Pfam" id="PF00296">
    <property type="entry name" value="Bac_luciferase"/>
    <property type="match status" value="1"/>
</dbReference>
<dbReference type="RefSeq" id="WP_104479202.1">
    <property type="nucleotide sequence ID" value="NZ_CP154825.1"/>
</dbReference>
<sequence>MAAELGRVGVWSLKHLWDDNHERAAELEELGFGTLWLGGSPGGDLTQVDDILANTRALTVGTSILNIWTDTPATAAAAQHRIVDKFPDRFVLGVGAGHKEIIEPTTGQTYERPYSKLADYLDQLDVPKHDVAIAALGPKALKLATTTRGALPYLVTPEHTAQARETLGQGPLLAPEQHVLLETDPTRARELARQALGLYLGLPNYVRNWRRLGFTDDDVRGSDHLVDSLIAWGDEDTIKTRVEEHLAAGADHVAIQVVTPDGGLDFDQYRRLAAALL</sequence>
<evidence type="ECO:0000259" key="2">
    <source>
        <dbReference type="Pfam" id="PF00296"/>
    </source>
</evidence>
<dbReference type="AlphaFoldDB" id="A0A2S6GRS0"/>
<dbReference type="Gene3D" id="3.20.20.30">
    <property type="entry name" value="Luciferase-like domain"/>
    <property type="match status" value="2"/>
</dbReference>